<protein>
    <recommendedName>
        <fullName evidence="3">Bacteriocin</fullName>
    </recommendedName>
</protein>
<comment type="caution">
    <text evidence="1">The sequence shown here is derived from an EMBL/GenBank/DDBJ whole genome shotgun (WGS) entry which is preliminary data.</text>
</comment>
<evidence type="ECO:0000313" key="1">
    <source>
        <dbReference type="EMBL" id="OCA75578.1"/>
    </source>
</evidence>
<proteinExistence type="predicted"/>
<name>A0A1B8ZVG4_9FLAO</name>
<sequence length="72" mass="7827">MRNSYKAKIKKSIIMKNLKKVSRESLKSIKGGFKMCNSELPNFGCGDAEIFCCGPGGCRRIADLPPGSCSIL</sequence>
<dbReference type="InterPro" id="IPR058074">
    <property type="entry name" value="Bacteriocin-like"/>
</dbReference>
<dbReference type="NCBIfam" id="NF047798">
    <property type="entry name" value="leader_Chryseo"/>
    <property type="match status" value="1"/>
</dbReference>
<gene>
    <name evidence="1" type="ORF">BBI00_15125</name>
</gene>
<reference evidence="2" key="1">
    <citation type="submission" date="2016-07" db="EMBL/GenBank/DDBJ databases">
        <authorList>
            <person name="Florea S."/>
            <person name="Webb J.S."/>
            <person name="Jaromczyk J."/>
            <person name="Schardl C.L."/>
        </authorList>
    </citation>
    <scope>NUCLEOTIDE SEQUENCE [LARGE SCALE GENOMIC DNA]</scope>
    <source>
        <strain evidence="2">CC-VM-7</strain>
    </source>
</reference>
<dbReference type="EMBL" id="MAYG01000001">
    <property type="protein sequence ID" value="OCA75578.1"/>
    <property type="molecule type" value="Genomic_DNA"/>
</dbReference>
<dbReference type="AlphaFoldDB" id="A0A1B8ZVG4"/>
<dbReference type="Proteomes" id="UP000093432">
    <property type="component" value="Unassembled WGS sequence"/>
</dbReference>
<evidence type="ECO:0008006" key="3">
    <source>
        <dbReference type="Google" id="ProtNLM"/>
    </source>
</evidence>
<dbReference type="STRING" id="651561.BBI00_15125"/>
<evidence type="ECO:0000313" key="2">
    <source>
        <dbReference type="Proteomes" id="UP000093432"/>
    </source>
</evidence>
<accession>A0A1B8ZVG4</accession>
<organism evidence="1 2">
    <name type="scientific">Chryseobacterium arthrosphaerae</name>
    <dbReference type="NCBI Taxonomy" id="651561"/>
    <lineage>
        <taxon>Bacteria</taxon>
        <taxon>Pseudomonadati</taxon>
        <taxon>Bacteroidota</taxon>
        <taxon>Flavobacteriia</taxon>
        <taxon>Flavobacteriales</taxon>
        <taxon>Weeksellaceae</taxon>
        <taxon>Chryseobacterium group</taxon>
        <taxon>Chryseobacterium</taxon>
    </lineage>
</organism>